<organism evidence="5 6">
    <name type="scientific">Noviherbaspirillum cavernae</name>
    <dbReference type="NCBI Taxonomy" id="2320862"/>
    <lineage>
        <taxon>Bacteria</taxon>
        <taxon>Pseudomonadati</taxon>
        <taxon>Pseudomonadota</taxon>
        <taxon>Betaproteobacteria</taxon>
        <taxon>Burkholderiales</taxon>
        <taxon>Oxalobacteraceae</taxon>
        <taxon>Noviherbaspirillum</taxon>
    </lineage>
</organism>
<feature type="transmembrane region" description="Helical" evidence="4">
    <location>
        <begin position="277"/>
        <end position="297"/>
    </location>
</feature>
<accession>A0A418X1U0</accession>
<feature type="transmembrane region" description="Helical" evidence="4">
    <location>
        <begin position="130"/>
        <end position="148"/>
    </location>
</feature>
<feature type="transmembrane region" description="Helical" evidence="4">
    <location>
        <begin position="227"/>
        <end position="245"/>
    </location>
</feature>
<keyword evidence="1" id="KW-0677">Repeat</keyword>
<dbReference type="InterPro" id="IPR011990">
    <property type="entry name" value="TPR-like_helical_dom_sf"/>
</dbReference>
<feature type="transmembrane region" description="Helical" evidence="4">
    <location>
        <begin position="372"/>
        <end position="391"/>
    </location>
</feature>
<dbReference type="RefSeq" id="WP_119738957.1">
    <property type="nucleotide sequence ID" value="NZ_QYUN01000002.1"/>
</dbReference>
<dbReference type="PROSITE" id="PS50005">
    <property type="entry name" value="TPR"/>
    <property type="match status" value="1"/>
</dbReference>
<dbReference type="PANTHER" id="PTHR44227:SF3">
    <property type="entry name" value="PROTEIN O-MANNOSYL-TRANSFERASE TMTC4"/>
    <property type="match status" value="1"/>
</dbReference>
<evidence type="ECO:0000256" key="2">
    <source>
        <dbReference type="ARBA" id="ARBA00022803"/>
    </source>
</evidence>
<name>A0A418X1U0_9BURK</name>
<evidence type="ECO:0008006" key="7">
    <source>
        <dbReference type="Google" id="ProtNLM"/>
    </source>
</evidence>
<keyword evidence="4" id="KW-1133">Transmembrane helix</keyword>
<feature type="transmembrane region" description="Helical" evidence="4">
    <location>
        <begin position="397"/>
        <end position="413"/>
    </location>
</feature>
<dbReference type="AlphaFoldDB" id="A0A418X1U0"/>
<dbReference type="SMART" id="SM00028">
    <property type="entry name" value="TPR"/>
    <property type="match status" value="2"/>
</dbReference>
<dbReference type="OrthoDB" id="509324at2"/>
<keyword evidence="2 3" id="KW-0802">TPR repeat</keyword>
<keyword evidence="4" id="KW-0812">Transmembrane</keyword>
<keyword evidence="6" id="KW-1185">Reference proteome</keyword>
<dbReference type="InterPro" id="IPR052346">
    <property type="entry name" value="O-mannosyl-transferase_TMTC"/>
</dbReference>
<proteinExistence type="predicted"/>
<feature type="transmembrane region" description="Helical" evidence="4">
    <location>
        <begin position="79"/>
        <end position="100"/>
    </location>
</feature>
<dbReference type="SUPFAM" id="SSF48452">
    <property type="entry name" value="TPR-like"/>
    <property type="match status" value="1"/>
</dbReference>
<evidence type="ECO:0000313" key="5">
    <source>
        <dbReference type="EMBL" id="RJG06408.1"/>
    </source>
</evidence>
<protein>
    <recommendedName>
        <fullName evidence="7">Tetratricopeptide repeat protein</fullName>
    </recommendedName>
</protein>
<dbReference type="InterPro" id="IPR019734">
    <property type="entry name" value="TPR_rpt"/>
</dbReference>
<gene>
    <name evidence="5" type="ORF">D3870_10635</name>
</gene>
<dbReference type="PANTHER" id="PTHR44227">
    <property type="match status" value="1"/>
</dbReference>
<feature type="repeat" description="TPR" evidence="3">
    <location>
        <begin position="444"/>
        <end position="477"/>
    </location>
</feature>
<keyword evidence="4" id="KW-0472">Membrane</keyword>
<evidence type="ECO:0000313" key="6">
    <source>
        <dbReference type="Proteomes" id="UP000285190"/>
    </source>
</evidence>
<sequence length="572" mass="63872">MKKQLLSLGAGALVIALLAALLYLPFLHNVILFDDHVVFAKKALADFVQTPFSFRPRTFPYFTLAEIQLAFGGVEANRIVNLILHVLCAWMLFVLLEALLRQALQSPAQAPAYSATQSSEQSPAQLPMQARIVAFIGALWFVLNPVAVYGAGYLAQRTILFATLFSLLSLWYYRRAFAENRTADIVVAALFFSAAVFSKEHAIMLPAAVVMLTTLYVADLRSSAKRIGLYLLLCIPAAVIALYAARNTVGSVYEPAFDAISGQIRGIPLFEQPRGPWMVSSLLQAGFFFDYFSYWIVPTVQSMSLDMRIDFTRLWNSSLLFPKAILFIASPVAGLYLLRRRGLAALFGCGLLYCWLLYLTELVSVRIQEPFVLYRSYLWAPGYIMMLVALGCALPRRWIVGGAIPILALFFALSHDRLASLRSEYSAWNDAALKLESETVPGADRIYYNRGLRYLKAKKFNEAYDDFSRAAALRPAAHYFYHRGVVHYWLNEFVKAEDDFNRAFALNKKDGAIQFARGLAFERRGCVGRARLAYSTSATLGFPTAKVRIDLIDKNAGKAEKKSLAEPASCTS</sequence>
<evidence type="ECO:0000256" key="4">
    <source>
        <dbReference type="SAM" id="Phobius"/>
    </source>
</evidence>
<feature type="transmembrane region" description="Helical" evidence="4">
    <location>
        <begin position="203"/>
        <end position="220"/>
    </location>
</feature>
<dbReference type="Gene3D" id="1.25.40.10">
    <property type="entry name" value="Tetratricopeptide repeat domain"/>
    <property type="match status" value="1"/>
</dbReference>
<dbReference type="EMBL" id="QYUN01000002">
    <property type="protein sequence ID" value="RJG06408.1"/>
    <property type="molecule type" value="Genomic_DNA"/>
</dbReference>
<reference evidence="5 6" key="1">
    <citation type="submission" date="2018-09" db="EMBL/GenBank/DDBJ databases">
        <authorList>
            <person name="Zhu H."/>
        </authorList>
    </citation>
    <scope>NUCLEOTIDE SEQUENCE [LARGE SCALE GENOMIC DNA]</scope>
    <source>
        <strain evidence="5 6">K2R10-39</strain>
    </source>
</reference>
<feature type="transmembrane region" description="Helical" evidence="4">
    <location>
        <begin position="343"/>
        <end position="360"/>
    </location>
</feature>
<comment type="caution">
    <text evidence="5">The sequence shown here is derived from an EMBL/GenBank/DDBJ whole genome shotgun (WGS) entry which is preliminary data.</text>
</comment>
<feature type="transmembrane region" description="Helical" evidence="4">
    <location>
        <begin position="318"/>
        <end position="337"/>
    </location>
</feature>
<dbReference type="Proteomes" id="UP000285190">
    <property type="component" value="Unassembled WGS sequence"/>
</dbReference>
<evidence type="ECO:0000256" key="1">
    <source>
        <dbReference type="ARBA" id="ARBA00022737"/>
    </source>
</evidence>
<evidence type="ECO:0000256" key="3">
    <source>
        <dbReference type="PROSITE-ProRule" id="PRU00339"/>
    </source>
</evidence>